<evidence type="ECO:0000313" key="2">
    <source>
        <dbReference type="Proteomes" id="UP000667650"/>
    </source>
</evidence>
<gene>
    <name evidence="1" type="ORF">GTQ34_01195</name>
</gene>
<name>A0A964WWE5_9FLAO</name>
<dbReference type="Proteomes" id="UP000667650">
    <property type="component" value="Unassembled WGS sequence"/>
</dbReference>
<proteinExistence type="predicted"/>
<keyword evidence="2" id="KW-1185">Reference proteome</keyword>
<accession>A0A964WWE5</accession>
<sequence>MLKWLDTKTGIENTGLFDGEVHVEEYRTINENTQYFPEPYFIPARVQYGGQWFYDVQLKYDVFNDQLVARVPNDIGGLAIRLFKNDIAEFRFGQAHFINFEKLVKNSKQNGFFRKVHHSDEYVLLAKPSKKRLQRRDRNRIYYEFVDAKNEYVLVNGGAVMEIGNMKDLVDFLPEREQEIESFYRTNKRLHSSDRESFLLALIKQLENTNP</sequence>
<evidence type="ECO:0000313" key="1">
    <source>
        <dbReference type="EMBL" id="NAY90519.1"/>
    </source>
</evidence>
<dbReference type="EMBL" id="JAAABI010000001">
    <property type="protein sequence ID" value="NAY90519.1"/>
    <property type="molecule type" value="Genomic_DNA"/>
</dbReference>
<reference evidence="1" key="1">
    <citation type="submission" date="2020-01" db="EMBL/GenBank/DDBJ databases">
        <title>Muricauda ochracea sp. nov., isolated from a tidal flat of Garorim bay in Korea.</title>
        <authorList>
            <person name="Kim D."/>
            <person name="Yoo Y."/>
            <person name="Kim J.-J."/>
        </authorList>
    </citation>
    <scope>NUCLEOTIDE SEQUENCE</scope>
    <source>
        <strain evidence="1">JGD-17</strain>
    </source>
</reference>
<comment type="caution">
    <text evidence="1">The sequence shown here is derived from an EMBL/GenBank/DDBJ whole genome shotgun (WGS) entry which is preliminary data.</text>
</comment>
<dbReference type="AlphaFoldDB" id="A0A964WWE5"/>
<organism evidence="1 2">
    <name type="scientific">Flagellimonas ochracea</name>
    <dbReference type="NCBI Taxonomy" id="2696472"/>
    <lineage>
        <taxon>Bacteria</taxon>
        <taxon>Pseudomonadati</taxon>
        <taxon>Bacteroidota</taxon>
        <taxon>Flavobacteriia</taxon>
        <taxon>Flavobacteriales</taxon>
        <taxon>Flavobacteriaceae</taxon>
        <taxon>Flagellimonas</taxon>
    </lineage>
</organism>
<protein>
    <submittedName>
        <fullName evidence="1">Uncharacterized protein</fullName>
    </submittedName>
</protein>